<protein>
    <submittedName>
        <fullName evidence="1">Uncharacterized protein</fullName>
    </submittedName>
</protein>
<dbReference type="Proteomes" id="UP000555103">
    <property type="component" value="Unassembled WGS sequence"/>
</dbReference>
<evidence type="ECO:0000313" key="2">
    <source>
        <dbReference type="Proteomes" id="UP000555103"/>
    </source>
</evidence>
<accession>A0A840CTV6</accession>
<comment type="caution">
    <text evidence="1">The sequence shown here is derived from an EMBL/GenBank/DDBJ whole genome shotgun (WGS) entry which is preliminary data.</text>
</comment>
<dbReference type="EMBL" id="JACIEP010000005">
    <property type="protein sequence ID" value="MBB4035942.1"/>
    <property type="molecule type" value="Genomic_DNA"/>
</dbReference>
<dbReference type="AlphaFoldDB" id="A0A840CTV6"/>
<gene>
    <name evidence="1" type="ORF">GGR21_001837</name>
</gene>
<keyword evidence="2" id="KW-1185">Reference proteome</keyword>
<organism evidence="1 2">
    <name type="scientific">Dysgonomonas hofstadii</name>
    <dbReference type="NCBI Taxonomy" id="637886"/>
    <lineage>
        <taxon>Bacteria</taxon>
        <taxon>Pseudomonadati</taxon>
        <taxon>Bacteroidota</taxon>
        <taxon>Bacteroidia</taxon>
        <taxon>Bacteroidales</taxon>
        <taxon>Dysgonomonadaceae</taxon>
        <taxon>Dysgonomonas</taxon>
    </lineage>
</organism>
<proteinExistence type="predicted"/>
<sequence length="42" mass="4935">MYQKSKVLLSFVMLSDSEISPQRYTGDPSPPFRMTKYTIEDF</sequence>
<evidence type="ECO:0000313" key="1">
    <source>
        <dbReference type="EMBL" id="MBB4035942.1"/>
    </source>
</evidence>
<reference evidence="1 2" key="1">
    <citation type="submission" date="2020-08" db="EMBL/GenBank/DDBJ databases">
        <title>Genomic Encyclopedia of Type Strains, Phase IV (KMG-IV): sequencing the most valuable type-strain genomes for metagenomic binning, comparative biology and taxonomic classification.</title>
        <authorList>
            <person name="Goeker M."/>
        </authorList>
    </citation>
    <scope>NUCLEOTIDE SEQUENCE [LARGE SCALE GENOMIC DNA]</scope>
    <source>
        <strain evidence="1 2">DSM 104969</strain>
    </source>
</reference>
<name>A0A840CTV6_9BACT</name>